<organism evidence="1 2">
    <name type="scientific">Fusarium decemcellulare</name>
    <dbReference type="NCBI Taxonomy" id="57161"/>
    <lineage>
        <taxon>Eukaryota</taxon>
        <taxon>Fungi</taxon>
        <taxon>Dikarya</taxon>
        <taxon>Ascomycota</taxon>
        <taxon>Pezizomycotina</taxon>
        <taxon>Sordariomycetes</taxon>
        <taxon>Hypocreomycetidae</taxon>
        <taxon>Hypocreales</taxon>
        <taxon>Nectriaceae</taxon>
        <taxon>Fusarium</taxon>
        <taxon>Fusarium decemcellulare species complex</taxon>
    </lineage>
</organism>
<dbReference type="EMBL" id="JANRMS010000134">
    <property type="protein sequence ID" value="KAJ3545877.1"/>
    <property type="molecule type" value="Genomic_DNA"/>
</dbReference>
<comment type="caution">
    <text evidence="1">The sequence shown here is derived from an EMBL/GenBank/DDBJ whole genome shotgun (WGS) entry which is preliminary data.</text>
</comment>
<evidence type="ECO:0000313" key="2">
    <source>
        <dbReference type="Proteomes" id="UP001148629"/>
    </source>
</evidence>
<keyword evidence="2" id="KW-1185">Reference proteome</keyword>
<dbReference type="Proteomes" id="UP001148629">
    <property type="component" value="Unassembled WGS sequence"/>
</dbReference>
<name>A0ACC1ST56_9HYPO</name>
<protein>
    <submittedName>
        <fullName evidence="1">Uncharacterized protein</fullName>
    </submittedName>
</protein>
<reference evidence="1" key="1">
    <citation type="submission" date="2022-08" db="EMBL/GenBank/DDBJ databases">
        <title>Genome Sequence of Fusarium decemcellulare.</title>
        <authorList>
            <person name="Buettner E."/>
        </authorList>
    </citation>
    <scope>NUCLEOTIDE SEQUENCE</scope>
    <source>
        <strain evidence="1">Babe19</strain>
    </source>
</reference>
<sequence>MKHGLYQLALAGILSLSLASQASDILDTPHQRQLDALAVKLHQQGPYDDLIMEARQQFSSVAESRGYDTESPILKRSLDTAIEELAFSAMQKAVNDDPAHPMVYSVLNPPRASVPGGRYAYDNPDAIYRTIPIDAEYGYIVRGRRAKGGLSDASFSLITNLTQTTAISVLANEDLDINLDGSFVITINSTAATSPNHIQSDPRAVQLFIRNNIADWSSETPDSLTVEIASTKNLPHRLSGNEIVEKARGYFKESIPVYGSFLLGDQTLKQPQNVIIAPVQSSTFGTLATQASSFSHYNLSSKEALVITINPGPASYWVLPSYTLWMITDRPRDRLESLNMNQAVANKNGTFTVVLSTTDPGVHNWINATEGGIGTFMCRFQGLPVSDEGGSQIQLWSQVVPMEQLSEVLPKGTKRVTKQERDRYMRERANSYYRLRSF</sequence>
<gene>
    <name evidence="1" type="ORF">NM208_g2292</name>
</gene>
<accession>A0ACC1ST56</accession>
<evidence type="ECO:0000313" key="1">
    <source>
        <dbReference type="EMBL" id="KAJ3545877.1"/>
    </source>
</evidence>
<proteinExistence type="predicted"/>